<dbReference type="Pfam" id="PF07411">
    <property type="entry name" value="DUF1508"/>
    <property type="match status" value="2"/>
</dbReference>
<dbReference type="PANTHER" id="PTHR40606:SF1">
    <property type="entry name" value="UPF0339 PROTEIN YEGP"/>
    <property type="match status" value="1"/>
</dbReference>
<dbReference type="InterPro" id="IPR010879">
    <property type="entry name" value="DUF1508"/>
</dbReference>
<dbReference type="KEGG" id="wvi:Weevi_0402"/>
<reference evidence="3" key="2">
    <citation type="journal article" date="2011" name="Stand. Genomic Sci.">
        <title>Complete genome sequence of Weeksella virosa type strain (9751T).</title>
        <authorList>
            <person name="Lang E."/>
            <person name="Teshima H."/>
            <person name="Lucas S."/>
            <person name="Lapidus A."/>
            <person name="Hammon N."/>
            <person name="Deshpande S."/>
            <person name="Nolan M."/>
            <person name="Cheng J."/>
            <person name="Pitluck S."/>
            <person name="Liolios K."/>
            <person name="Pagani I."/>
            <person name="Mikhailova N."/>
            <person name="Ivanova N."/>
            <person name="Mavromatis K."/>
            <person name="Pati A."/>
            <person name="Tapia R."/>
            <person name="Han C."/>
            <person name="Goodwin L."/>
            <person name="Chen A."/>
            <person name="Palaniappan K."/>
            <person name="Land M."/>
            <person name="Hauser L."/>
            <person name="Chang Y."/>
            <person name="Jeffries C."/>
            <person name="Brambilla E."/>
            <person name="Kopitz M."/>
            <person name="Rohde M."/>
            <person name="Goker M."/>
            <person name="Tindall B."/>
            <person name="Detter J."/>
            <person name="Woyke T."/>
            <person name="Bristow J."/>
            <person name="Eisen J."/>
            <person name="Markowitz V."/>
            <person name="Hugenholtz P."/>
            <person name="Klenk H."/>
            <person name="Kyrpides N."/>
        </authorList>
    </citation>
    <scope>NUCLEOTIDE SEQUENCE [LARGE SCALE GENOMIC DNA]</scope>
    <source>
        <strain evidence="3">ATCC 43766 / DSM 16922 / JCM 21250 / NBRC 16016 / NCTC 11634 / CL345/78</strain>
    </source>
</reference>
<dbReference type="Proteomes" id="UP000008641">
    <property type="component" value="Chromosome"/>
</dbReference>
<evidence type="ECO:0000313" key="3">
    <source>
        <dbReference type="Proteomes" id="UP000008641"/>
    </source>
</evidence>
<dbReference type="eggNOG" id="COG3422">
    <property type="taxonomic scope" value="Bacteria"/>
</dbReference>
<dbReference type="EMBL" id="CP002455">
    <property type="protein sequence ID" value="ADX67121.1"/>
    <property type="molecule type" value="Genomic_DNA"/>
</dbReference>
<sequence length="109" mass="12232">MFEIYQDKKEEFRFRLKAKNGQNILASEGYVSKQACLKGIESVKKNASDDSKFKLKETSNSKWHFNLVAGNGQVIGTSQLYESENGAKKGIESVKNNAPEADIIELENE</sequence>
<protein>
    <recommendedName>
        <fullName evidence="1">DUF1508 domain-containing protein</fullName>
    </recommendedName>
</protein>
<dbReference type="PANTHER" id="PTHR40606">
    <property type="match status" value="1"/>
</dbReference>
<dbReference type="AlphaFoldDB" id="F0NYK1"/>
<evidence type="ECO:0000259" key="1">
    <source>
        <dbReference type="Pfam" id="PF07411"/>
    </source>
</evidence>
<organism evidence="2 3">
    <name type="scientific">Weeksella virosa (strain ATCC 43766 / DSM 16922 / JCM 21250 / CCUG 30538 / CDC 9751 / IAM 14551 / NBRC 16016 / NCTC 11634 / CL345/78)</name>
    <dbReference type="NCBI Taxonomy" id="865938"/>
    <lineage>
        <taxon>Bacteria</taxon>
        <taxon>Pseudomonadati</taxon>
        <taxon>Bacteroidota</taxon>
        <taxon>Flavobacteriia</taxon>
        <taxon>Flavobacteriales</taxon>
        <taxon>Weeksellaceae</taxon>
        <taxon>Weeksella</taxon>
    </lineage>
</organism>
<dbReference type="RefSeq" id="WP_013597513.1">
    <property type="nucleotide sequence ID" value="NC_015144.1"/>
</dbReference>
<dbReference type="InterPro" id="IPR036913">
    <property type="entry name" value="YegP-like_sf"/>
</dbReference>
<keyword evidence="3" id="KW-1185">Reference proteome</keyword>
<feature type="domain" description="DUF1508" evidence="1">
    <location>
        <begin position="59"/>
        <end position="105"/>
    </location>
</feature>
<dbReference type="Gene3D" id="2.30.29.80">
    <property type="match status" value="1"/>
</dbReference>
<dbReference type="HOGENOM" id="CLU_163886_0_0_10"/>
<dbReference type="STRING" id="865938.Weevi_0402"/>
<name>F0NYK1_WEEVC</name>
<evidence type="ECO:0000313" key="2">
    <source>
        <dbReference type="EMBL" id="ADX67121.1"/>
    </source>
</evidence>
<accession>F0NYK1</accession>
<reference evidence="2 3" key="1">
    <citation type="journal article" date="2011" name="Stand. Genomic Sci.">
        <title>Complete genome sequence of Weeksella virosa type strain (9751).</title>
        <authorList>
            <person name="Lang E."/>
            <person name="Teshima H."/>
            <person name="Lucas S."/>
            <person name="Lapidus A."/>
            <person name="Hammon N."/>
            <person name="Deshpande S."/>
            <person name="Nolan M."/>
            <person name="Cheng J.F."/>
            <person name="Pitluck S."/>
            <person name="Liolios K."/>
            <person name="Pagani I."/>
            <person name="Mikhailova N."/>
            <person name="Ivanova N."/>
            <person name="Mavromatis K."/>
            <person name="Pati A."/>
            <person name="Tapia R."/>
            <person name="Han C."/>
            <person name="Goodwin L."/>
            <person name="Chen A."/>
            <person name="Palaniappan K."/>
            <person name="Land M."/>
            <person name="Hauser L."/>
            <person name="Chang Y.J."/>
            <person name="Jeffries C.D."/>
            <person name="Brambilla E.M."/>
            <person name="Kopitz M."/>
            <person name="Rohde M."/>
            <person name="Goker M."/>
            <person name="Tindall B.J."/>
            <person name="Detter J.C."/>
            <person name="Woyke T."/>
            <person name="Bristow J."/>
            <person name="Eisen J.A."/>
            <person name="Markowitz V."/>
            <person name="Hugenholtz P."/>
            <person name="Klenk H.P."/>
            <person name="Kyrpides N.C."/>
        </authorList>
    </citation>
    <scope>NUCLEOTIDE SEQUENCE [LARGE SCALE GENOMIC DNA]</scope>
    <source>
        <strain evidence="3">ATCC 43766 / DSM 16922 / JCM 21250 / NBRC 16016 / NCTC 11634 / CL345/78</strain>
    </source>
</reference>
<dbReference type="InterPro" id="IPR051141">
    <property type="entry name" value="UPF0339_domain"/>
</dbReference>
<feature type="domain" description="DUF1508" evidence="1">
    <location>
        <begin position="7"/>
        <end position="51"/>
    </location>
</feature>
<proteinExistence type="predicted"/>
<dbReference type="OrthoDB" id="9802792at2"/>
<gene>
    <name evidence="2" type="ordered locus">Weevi_0402</name>
</gene>
<dbReference type="SUPFAM" id="SSF160113">
    <property type="entry name" value="YegP-like"/>
    <property type="match status" value="2"/>
</dbReference>